<dbReference type="OrthoDB" id="5792673at2759"/>
<dbReference type="GO" id="GO:0032259">
    <property type="term" value="P:methylation"/>
    <property type="evidence" value="ECO:0007669"/>
    <property type="project" value="UniProtKB-KW"/>
</dbReference>
<feature type="region of interest" description="Disordered" evidence="10">
    <location>
        <begin position="851"/>
        <end position="872"/>
    </location>
</feature>
<dbReference type="Proteomes" id="UP000311919">
    <property type="component" value="Unassembled WGS sequence"/>
</dbReference>
<dbReference type="STRING" id="6182.A0A4Z2CVY3"/>
<keyword evidence="3" id="KW-0158">Chromosome</keyword>
<keyword evidence="15" id="KW-1185">Reference proteome</keyword>
<dbReference type="GO" id="GO:0005694">
    <property type="term" value="C:chromosome"/>
    <property type="evidence" value="ECO:0007669"/>
    <property type="project" value="UniProtKB-SubCell"/>
</dbReference>
<evidence type="ECO:0000259" key="11">
    <source>
        <dbReference type="PROSITE" id="PS50280"/>
    </source>
</evidence>
<feature type="compositionally biased region" description="Acidic residues" evidence="10">
    <location>
        <begin position="427"/>
        <end position="441"/>
    </location>
</feature>
<evidence type="ECO:0000256" key="4">
    <source>
        <dbReference type="ARBA" id="ARBA00022603"/>
    </source>
</evidence>
<dbReference type="GO" id="GO:0003677">
    <property type="term" value="F:DNA binding"/>
    <property type="evidence" value="ECO:0007669"/>
    <property type="project" value="InterPro"/>
</dbReference>
<dbReference type="EMBL" id="SKCS01000411">
    <property type="protein sequence ID" value="TNN08277.1"/>
    <property type="molecule type" value="Genomic_DNA"/>
</dbReference>
<dbReference type="Pfam" id="PF00856">
    <property type="entry name" value="SET"/>
    <property type="match status" value="1"/>
</dbReference>
<keyword evidence="9" id="KW-0539">Nucleus</keyword>
<feature type="compositionally biased region" description="Basic and acidic residues" evidence="10">
    <location>
        <begin position="894"/>
        <end position="906"/>
    </location>
</feature>
<dbReference type="PROSITE" id="PS50280">
    <property type="entry name" value="SET"/>
    <property type="match status" value="1"/>
</dbReference>
<dbReference type="Pfam" id="PF01429">
    <property type="entry name" value="MBD"/>
    <property type="match status" value="1"/>
</dbReference>
<keyword evidence="6" id="KW-0949">S-adenosyl-L-methionine</keyword>
<sequence length="1153" mass="130452">MDPVVNLSELESAGSTVSYLDNLFKEFSYKPFEAHKCGNYCLKSYRKPATALSPILCSENPLDYKGLNPLEIPFHCGWLRYLAKYDPPTNNKCNIIYSAPCGRSLRSMHEVERFLDKTDSQLTADLFSFDPTLIINQEFRAEKTLTNIADLSYGKENVPVHCVNSVDNEVPGYIDYTPQRQPIGNVPLLKDSKFLVCCDCTDNCRDRNKCSCQQLTIEASSLTNPNGLVDNQAGYRYRRLSQFTVGGVYECNSNCPCDRRCSNRVVQQGLWVRLQVFKTTRKGWGIRALNAIPKGTFICTYAGAIYDEAMAVQEGFDCGDEYQAELDYIETVEKDKEGYESTVEDLAEISNEATTTPGDVRKCANINKTSHISTTIDQRTLSSRITNGSIITTNDIPIDNDKDGSESENKQNTSSTTSPISESTVNDVDENGDGDDDNNPDTDDKASRSSEISSNSSNRNIFISAKSMSLNKCYDSSESCLNTFDRLTQINIQRSYDSVSAPVKKKKHKTKKKLEEKALFPRISSNLTENISPSETSDKYVIQNISSVYDDIIDSPEHPRTKNNSPLLYASDDLEQKFALITYPNGQNNETSQINPSFIDVSNENLDSSNLSDIIHNEVGKNSDNLSNYTSSHIQSQFKSSKVNIIFNGNDNEQIASIRSRCTIQDVIQEITESNTQTKVNLQKQETVELSNISNQSSQSTLNDTQSNVPVDKTREKIKNFQIPKHYKPIRPKVQVNLYPVVEKEDISIPPHCDDTFNGIDKGSSQMKLKNKSKKFRSKSSSLSSGTSTNEFLCKKSELRKFWMNRAASLPRSFRLLLNATNLLREADFSRVPVVQLCQLENGVKQEDGLEITTQTKRNSDDTKFSSDSQFGLPVDEKKDIKSENCDDLTNSSDSKKAVSEEENVVKNDSQSGTIIDTSKFSSTLSDSPLSNYKGSLKLRLRRVRSTSAFTTVSTSTSQVSKESLQSRTNLSDVDENSSVSRELRRRDKLQRSISLEPEVKDRKPLERSKSHRKDGDRHNRHQHHHRNNRHQQQQSQAHQQSQQLAKRMYPVAQKDWLRARTYFNDINPYIMDAKKMGNLGRYFNHSCNPNVFVQNVFIDTHDPRFPEVAFFAKRNIEVGEEMTWDYGYTVDAVPFKVLYCYCGEPNCRIRLL</sequence>
<accession>A0A4Z2CVY3</accession>
<comment type="subcellular location">
    <subcellularLocation>
        <location evidence="2">Chromosome</location>
    </subcellularLocation>
    <subcellularLocation>
        <location evidence="1">Nucleus</location>
    </subcellularLocation>
</comment>
<dbReference type="SUPFAM" id="SSF54171">
    <property type="entry name" value="DNA-binding domain"/>
    <property type="match status" value="1"/>
</dbReference>
<evidence type="ECO:0000313" key="14">
    <source>
        <dbReference type="EMBL" id="TNN08278.1"/>
    </source>
</evidence>
<evidence type="ECO:0000256" key="10">
    <source>
        <dbReference type="SAM" id="MobiDB-lite"/>
    </source>
</evidence>
<evidence type="ECO:0000259" key="12">
    <source>
        <dbReference type="PROSITE" id="PS50867"/>
    </source>
</evidence>
<keyword evidence="5 14" id="KW-0808">Transferase</keyword>
<feature type="compositionally biased region" description="Basic and acidic residues" evidence="10">
    <location>
        <begin position="998"/>
        <end position="1018"/>
    </location>
</feature>
<feature type="compositionally biased region" description="Basic residues" evidence="10">
    <location>
        <begin position="1019"/>
        <end position="1030"/>
    </location>
</feature>
<dbReference type="InterPro" id="IPR001214">
    <property type="entry name" value="SET_dom"/>
</dbReference>
<comment type="caution">
    <text evidence="14">The sequence shown here is derived from an EMBL/GenBank/DDBJ whole genome shotgun (WGS) entry which is preliminary data.</text>
</comment>
<keyword evidence="7" id="KW-0479">Metal-binding</keyword>
<dbReference type="InterPro" id="IPR016177">
    <property type="entry name" value="DNA-bd_dom_sf"/>
</dbReference>
<evidence type="ECO:0000256" key="9">
    <source>
        <dbReference type="ARBA" id="ARBA00023242"/>
    </source>
</evidence>
<dbReference type="PROSITE" id="PS50867">
    <property type="entry name" value="PRE_SET"/>
    <property type="match status" value="1"/>
</dbReference>
<dbReference type="SUPFAM" id="SSF82199">
    <property type="entry name" value="SET domain"/>
    <property type="match status" value="1"/>
</dbReference>
<dbReference type="Gene3D" id="2.170.270.10">
    <property type="entry name" value="SET domain"/>
    <property type="match status" value="2"/>
</dbReference>
<feature type="region of interest" description="Disordered" evidence="10">
    <location>
        <begin position="948"/>
        <end position="1043"/>
    </location>
</feature>
<dbReference type="PANTHER" id="PTHR46024:SF1">
    <property type="entry name" value="HISTONE-LYSINE N-METHYLTRANSFERASE EGGLESS"/>
    <property type="match status" value="1"/>
</dbReference>
<evidence type="ECO:0000256" key="6">
    <source>
        <dbReference type="ARBA" id="ARBA00022691"/>
    </source>
</evidence>
<keyword evidence="8" id="KW-0862">Zinc</keyword>
<dbReference type="PROSITE" id="PS50982">
    <property type="entry name" value="MBD"/>
    <property type="match status" value="1"/>
</dbReference>
<feature type="compositionally biased region" description="Low complexity" evidence="10">
    <location>
        <begin position="948"/>
        <end position="961"/>
    </location>
</feature>
<dbReference type="SMART" id="SM00317">
    <property type="entry name" value="SET"/>
    <property type="match status" value="1"/>
</dbReference>
<dbReference type="EMBL" id="SKCS01000411">
    <property type="protein sequence ID" value="TNN08278.1"/>
    <property type="molecule type" value="Genomic_DNA"/>
</dbReference>
<name>A0A4Z2CVY3_SCHJA</name>
<gene>
    <name evidence="14" type="ORF">EWB00_007158</name>
</gene>
<feature type="region of interest" description="Disordered" evidence="10">
    <location>
        <begin position="391"/>
        <end position="456"/>
    </location>
</feature>
<dbReference type="SMART" id="SM00468">
    <property type="entry name" value="PreSET"/>
    <property type="match status" value="1"/>
</dbReference>
<dbReference type="InterPro" id="IPR001739">
    <property type="entry name" value="Methyl_CpG_DNA-bd"/>
</dbReference>
<feature type="domain" description="Pre-SET" evidence="12">
    <location>
        <begin position="196"/>
        <end position="269"/>
    </location>
</feature>
<feature type="compositionally biased region" description="Low complexity" evidence="10">
    <location>
        <begin position="413"/>
        <end position="426"/>
    </location>
</feature>
<evidence type="ECO:0000313" key="15">
    <source>
        <dbReference type="Proteomes" id="UP000311919"/>
    </source>
</evidence>
<dbReference type="GO" id="GO:0008270">
    <property type="term" value="F:zinc ion binding"/>
    <property type="evidence" value="ECO:0007669"/>
    <property type="project" value="InterPro"/>
</dbReference>
<reference evidence="14 15" key="1">
    <citation type="submission" date="2019-03" db="EMBL/GenBank/DDBJ databases">
        <title>An improved genome assembly of the fluke Schistosoma japonicum.</title>
        <authorList>
            <person name="Hu W."/>
            <person name="Luo F."/>
            <person name="Yin M."/>
            <person name="Mo X."/>
            <person name="Sun C."/>
            <person name="Wu Q."/>
            <person name="Zhu B."/>
            <person name="Xiang M."/>
            <person name="Wang J."/>
            <person name="Wang Y."/>
            <person name="Zhang T."/>
            <person name="Xu B."/>
            <person name="Zheng H."/>
            <person name="Feng Z."/>
        </authorList>
    </citation>
    <scope>NUCLEOTIDE SEQUENCE [LARGE SCALE GENOMIC DNA]</scope>
    <source>
        <strain evidence="14">HuSjv2</strain>
        <tissue evidence="14">Worms</tissue>
    </source>
</reference>
<evidence type="ECO:0000256" key="8">
    <source>
        <dbReference type="ARBA" id="ARBA00022833"/>
    </source>
</evidence>
<evidence type="ECO:0000256" key="5">
    <source>
        <dbReference type="ARBA" id="ARBA00022679"/>
    </source>
</evidence>
<evidence type="ECO:0000256" key="1">
    <source>
        <dbReference type="ARBA" id="ARBA00004123"/>
    </source>
</evidence>
<dbReference type="Gene3D" id="3.30.890.10">
    <property type="entry name" value="Methyl-cpg-binding Protein 2, Chain A"/>
    <property type="match status" value="1"/>
</dbReference>
<feature type="compositionally biased region" description="Low complexity" evidence="10">
    <location>
        <begin position="1031"/>
        <end position="1043"/>
    </location>
</feature>
<dbReference type="AlphaFoldDB" id="A0A4Z2CVY3"/>
<dbReference type="SMART" id="SM00391">
    <property type="entry name" value="MBD"/>
    <property type="match status" value="1"/>
</dbReference>
<dbReference type="Pfam" id="PF05033">
    <property type="entry name" value="Pre-SET"/>
    <property type="match status" value="1"/>
</dbReference>
<dbReference type="GO" id="GO:0046974">
    <property type="term" value="F:histone H3K9 methyltransferase activity"/>
    <property type="evidence" value="ECO:0007669"/>
    <property type="project" value="UniProtKB-ARBA"/>
</dbReference>
<proteinExistence type="predicted"/>
<dbReference type="InterPro" id="IPR046341">
    <property type="entry name" value="SET_dom_sf"/>
</dbReference>
<evidence type="ECO:0000256" key="7">
    <source>
        <dbReference type="ARBA" id="ARBA00022723"/>
    </source>
</evidence>
<organism evidence="14 15">
    <name type="scientific">Schistosoma japonicum</name>
    <name type="common">Blood fluke</name>
    <dbReference type="NCBI Taxonomy" id="6182"/>
    <lineage>
        <taxon>Eukaryota</taxon>
        <taxon>Metazoa</taxon>
        <taxon>Spiralia</taxon>
        <taxon>Lophotrochozoa</taxon>
        <taxon>Platyhelminthes</taxon>
        <taxon>Trematoda</taxon>
        <taxon>Digenea</taxon>
        <taxon>Strigeidida</taxon>
        <taxon>Schistosomatoidea</taxon>
        <taxon>Schistosomatidae</taxon>
        <taxon>Schistosoma</taxon>
    </lineage>
</organism>
<dbReference type="InterPro" id="IPR007728">
    <property type="entry name" value="Pre-SET_dom"/>
</dbReference>
<feature type="region of interest" description="Disordered" evidence="10">
    <location>
        <begin position="884"/>
        <end position="911"/>
    </location>
</feature>
<feature type="compositionally biased region" description="Polar residues" evidence="10">
    <location>
        <begin position="962"/>
        <end position="981"/>
    </location>
</feature>
<evidence type="ECO:0000256" key="3">
    <source>
        <dbReference type="ARBA" id="ARBA00022454"/>
    </source>
</evidence>
<keyword evidence="4 14" id="KW-0489">Methyltransferase</keyword>
<dbReference type="GO" id="GO:0005634">
    <property type="term" value="C:nucleus"/>
    <property type="evidence" value="ECO:0007669"/>
    <property type="project" value="UniProtKB-SubCell"/>
</dbReference>
<dbReference type="InterPro" id="IPR051516">
    <property type="entry name" value="SETDB_methyltransferase"/>
</dbReference>
<protein>
    <submittedName>
        <fullName evidence="14">Histone-lysine N-methyltransferase SETDB1 isoform 2</fullName>
    </submittedName>
</protein>
<feature type="domain" description="SET" evidence="11">
    <location>
        <begin position="272"/>
        <end position="1128"/>
    </location>
</feature>
<dbReference type="GO" id="GO:0010629">
    <property type="term" value="P:negative regulation of gene expression"/>
    <property type="evidence" value="ECO:0007669"/>
    <property type="project" value="TreeGrafter"/>
</dbReference>
<evidence type="ECO:0000256" key="2">
    <source>
        <dbReference type="ARBA" id="ARBA00004286"/>
    </source>
</evidence>
<dbReference type="GO" id="GO:0070828">
    <property type="term" value="P:heterochromatin organization"/>
    <property type="evidence" value="ECO:0007669"/>
    <property type="project" value="TreeGrafter"/>
</dbReference>
<evidence type="ECO:0000259" key="13">
    <source>
        <dbReference type="PROSITE" id="PS50982"/>
    </source>
</evidence>
<feature type="compositionally biased region" description="Basic and acidic residues" evidence="10">
    <location>
        <begin position="399"/>
        <end position="409"/>
    </location>
</feature>
<feature type="domain" description="MBD" evidence="13">
    <location>
        <begin position="64"/>
        <end position="134"/>
    </location>
</feature>
<dbReference type="PANTHER" id="PTHR46024">
    <property type="entry name" value="HISTONE-LYSINE N-METHYLTRANSFERASE EGGLESS"/>
    <property type="match status" value="1"/>
</dbReference>